<dbReference type="AlphaFoldDB" id="A0A069QLA8"/>
<dbReference type="PANTHER" id="PTHR24198">
    <property type="entry name" value="ANKYRIN REPEAT AND PROTEIN KINASE DOMAIN-CONTAINING PROTEIN"/>
    <property type="match status" value="1"/>
</dbReference>
<dbReference type="PROSITE" id="PS50088">
    <property type="entry name" value="ANK_REPEAT"/>
    <property type="match status" value="1"/>
</dbReference>
<evidence type="ECO:0000313" key="4">
    <source>
        <dbReference type="EMBL" id="KDR53467.1"/>
    </source>
</evidence>
<dbReference type="EMBL" id="JNGW01000015">
    <property type="protein sequence ID" value="KDR53467.1"/>
    <property type="molecule type" value="Genomic_DNA"/>
</dbReference>
<dbReference type="InterPro" id="IPR002110">
    <property type="entry name" value="Ankyrin_rpt"/>
</dbReference>
<organism evidence="4 5">
    <name type="scientific">Hoylesella loescheii DSM 19665 = JCM 12249 = ATCC 15930</name>
    <dbReference type="NCBI Taxonomy" id="1122985"/>
    <lineage>
        <taxon>Bacteria</taxon>
        <taxon>Pseudomonadati</taxon>
        <taxon>Bacteroidota</taxon>
        <taxon>Bacteroidia</taxon>
        <taxon>Bacteroidales</taxon>
        <taxon>Prevotellaceae</taxon>
        <taxon>Hoylesella</taxon>
    </lineage>
</organism>
<evidence type="ECO:0000256" key="3">
    <source>
        <dbReference type="PROSITE-ProRule" id="PRU00023"/>
    </source>
</evidence>
<dbReference type="Pfam" id="PF12796">
    <property type="entry name" value="Ank_2"/>
    <property type="match status" value="1"/>
</dbReference>
<protein>
    <submittedName>
        <fullName evidence="4">Ankyrin repeat protein</fullName>
    </submittedName>
</protein>
<evidence type="ECO:0000256" key="1">
    <source>
        <dbReference type="ARBA" id="ARBA00022737"/>
    </source>
</evidence>
<keyword evidence="1" id="KW-0677">Repeat</keyword>
<comment type="caution">
    <text evidence="4">The sequence shown here is derived from an EMBL/GenBank/DDBJ whole genome shotgun (WGS) entry which is preliminary data.</text>
</comment>
<evidence type="ECO:0000256" key="2">
    <source>
        <dbReference type="ARBA" id="ARBA00023043"/>
    </source>
</evidence>
<dbReference type="PATRIC" id="fig|1122985.7.peg.463"/>
<keyword evidence="5" id="KW-1185">Reference proteome</keyword>
<dbReference type="PANTHER" id="PTHR24198:SF165">
    <property type="entry name" value="ANKYRIN REPEAT-CONTAINING PROTEIN-RELATED"/>
    <property type="match status" value="1"/>
</dbReference>
<reference evidence="4 5" key="1">
    <citation type="submission" date="2013-08" db="EMBL/GenBank/DDBJ databases">
        <authorList>
            <person name="Weinstock G."/>
            <person name="Sodergren E."/>
            <person name="Wylie T."/>
            <person name="Fulton L."/>
            <person name="Fulton R."/>
            <person name="Fronick C."/>
            <person name="O'Laughlin M."/>
            <person name="Godfrey J."/>
            <person name="Miner T."/>
            <person name="Herter B."/>
            <person name="Appelbaum E."/>
            <person name="Cordes M."/>
            <person name="Lek S."/>
            <person name="Wollam A."/>
            <person name="Pepin K.H."/>
            <person name="Palsikar V.B."/>
            <person name="Mitreva M."/>
            <person name="Wilson R.K."/>
        </authorList>
    </citation>
    <scope>NUCLEOTIDE SEQUENCE [LARGE SCALE GENOMIC DNA]</scope>
    <source>
        <strain evidence="4 5">ATCC 15930</strain>
    </source>
</reference>
<dbReference type="InterPro" id="IPR036770">
    <property type="entry name" value="Ankyrin_rpt-contain_sf"/>
</dbReference>
<keyword evidence="2 3" id="KW-0040">ANK repeat</keyword>
<proteinExistence type="predicted"/>
<dbReference type="SMART" id="SM00248">
    <property type="entry name" value="ANK"/>
    <property type="match status" value="4"/>
</dbReference>
<accession>A0A069QLA8</accession>
<gene>
    <name evidence="4" type="ORF">HMPREF1991_00442</name>
</gene>
<dbReference type="HOGENOM" id="CLU_1271340_0_0_10"/>
<dbReference type="eggNOG" id="COG0666">
    <property type="taxonomic scope" value="Bacteria"/>
</dbReference>
<name>A0A069QLA8_HOYLO</name>
<feature type="repeat" description="ANK" evidence="3">
    <location>
        <begin position="158"/>
        <end position="190"/>
    </location>
</feature>
<dbReference type="Gene3D" id="1.25.40.20">
    <property type="entry name" value="Ankyrin repeat-containing domain"/>
    <property type="match status" value="1"/>
</dbReference>
<evidence type="ECO:0000313" key="5">
    <source>
        <dbReference type="Proteomes" id="UP000027442"/>
    </source>
</evidence>
<sequence length="217" mass="23994">MASLGYAKKGVHKDYYRSAIKAIKTNNLAELTANMKHINNVDSLIPLDSYHSYSLLGYACLYKNKPAIQKLIAMKANIDCAYSDEIFIYDALNMAISNEDYALVKQLLTLGADPNKPYNEDGLCPLVASCNVNNIAIASLLLKHGAKADGIGNLGGDYIENPLITAVMKGNKYMVQLLLRYGAKKGIKDEEGRTALYYARQQKHSQIIKILEKTRGN</sequence>
<dbReference type="SUPFAM" id="SSF48403">
    <property type="entry name" value="Ankyrin repeat"/>
    <property type="match status" value="1"/>
</dbReference>
<dbReference type="Proteomes" id="UP000027442">
    <property type="component" value="Unassembled WGS sequence"/>
</dbReference>